<reference evidence="2" key="3">
    <citation type="submission" date="2022-06" db="UniProtKB">
        <authorList>
            <consortium name="EnsemblPlants"/>
        </authorList>
    </citation>
    <scope>IDENTIFICATION</scope>
</reference>
<dbReference type="Proteomes" id="UP000015106">
    <property type="component" value="Chromosome 1"/>
</dbReference>
<dbReference type="Gramene" id="TuG1812G0100002386.01.T01">
    <property type="protein sequence ID" value="TuG1812G0100002386.01.T01"/>
    <property type="gene ID" value="TuG1812G0100002386.01"/>
</dbReference>
<name>A0A8R7K1P4_TRIUA</name>
<protein>
    <submittedName>
        <fullName evidence="2">Uncharacterized protein</fullName>
    </submittedName>
</protein>
<evidence type="ECO:0000256" key="1">
    <source>
        <dbReference type="SAM" id="MobiDB-lite"/>
    </source>
</evidence>
<organism evidence="2 3">
    <name type="scientific">Triticum urartu</name>
    <name type="common">Red wild einkorn</name>
    <name type="synonym">Crithodium urartu</name>
    <dbReference type="NCBI Taxonomy" id="4572"/>
    <lineage>
        <taxon>Eukaryota</taxon>
        <taxon>Viridiplantae</taxon>
        <taxon>Streptophyta</taxon>
        <taxon>Embryophyta</taxon>
        <taxon>Tracheophyta</taxon>
        <taxon>Spermatophyta</taxon>
        <taxon>Magnoliopsida</taxon>
        <taxon>Liliopsida</taxon>
        <taxon>Poales</taxon>
        <taxon>Poaceae</taxon>
        <taxon>BOP clade</taxon>
        <taxon>Pooideae</taxon>
        <taxon>Triticodae</taxon>
        <taxon>Triticeae</taxon>
        <taxon>Triticinae</taxon>
        <taxon>Triticum</taxon>
    </lineage>
</organism>
<evidence type="ECO:0000313" key="3">
    <source>
        <dbReference type="Proteomes" id="UP000015106"/>
    </source>
</evidence>
<accession>A0A8R7K1P4</accession>
<feature type="compositionally biased region" description="Low complexity" evidence="1">
    <location>
        <begin position="51"/>
        <end position="61"/>
    </location>
</feature>
<reference evidence="2" key="2">
    <citation type="submission" date="2018-03" db="EMBL/GenBank/DDBJ databases">
        <title>The Triticum urartu genome reveals the dynamic nature of wheat genome evolution.</title>
        <authorList>
            <person name="Ling H."/>
            <person name="Ma B."/>
            <person name="Shi X."/>
            <person name="Liu H."/>
            <person name="Dong L."/>
            <person name="Sun H."/>
            <person name="Cao Y."/>
            <person name="Gao Q."/>
            <person name="Zheng S."/>
            <person name="Li Y."/>
            <person name="Yu Y."/>
            <person name="Du H."/>
            <person name="Qi M."/>
            <person name="Li Y."/>
            <person name="Yu H."/>
            <person name="Cui Y."/>
            <person name="Wang N."/>
            <person name="Chen C."/>
            <person name="Wu H."/>
            <person name="Zhao Y."/>
            <person name="Zhang J."/>
            <person name="Li Y."/>
            <person name="Zhou W."/>
            <person name="Zhang B."/>
            <person name="Hu W."/>
            <person name="Eijk M."/>
            <person name="Tang J."/>
            <person name="Witsenboer H."/>
            <person name="Zhao S."/>
            <person name="Li Z."/>
            <person name="Zhang A."/>
            <person name="Wang D."/>
            <person name="Liang C."/>
        </authorList>
    </citation>
    <scope>NUCLEOTIDE SEQUENCE [LARGE SCALE GENOMIC DNA]</scope>
    <source>
        <strain evidence="2">cv. G1812</strain>
    </source>
</reference>
<feature type="region of interest" description="Disordered" evidence="1">
    <location>
        <begin position="121"/>
        <end position="170"/>
    </location>
</feature>
<feature type="compositionally biased region" description="Acidic residues" evidence="1">
    <location>
        <begin position="159"/>
        <end position="168"/>
    </location>
</feature>
<dbReference type="AlphaFoldDB" id="A0A8R7K1P4"/>
<feature type="region of interest" description="Disordered" evidence="1">
    <location>
        <begin position="41"/>
        <end position="107"/>
    </location>
</feature>
<feature type="compositionally biased region" description="Low complexity" evidence="1">
    <location>
        <begin position="91"/>
        <end position="107"/>
    </location>
</feature>
<dbReference type="EnsemblPlants" id="TuG1812G0100002386.01.T01">
    <property type="protein sequence ID" value="TuG1812G0100002386.01.T01"/>
    <property type="gene ID" value="TuG1812G0100002386.01"/>
</dbReference>
<proteinExistence type="predicted"/>
<reference evidence="3" key="1">
    <citation type="journal article" date="2013" name="Nature">
        <title>Draft genome of the wheat A-genome progenitor Triticum urartu.</title>
        <authorList>
            <person name="Ling H.Q."/>
            <person name="Zhao S."/>
            <person name="Liu D."/>
            <person name="Wang J."/>
            <person name="Sun H."/>
            <person name="Zhang C."/>
            <person name="Fan H."/>
            <person name="Li D."/>
            <person name="Dong L."/>
            <person name="Tao Y."/>
            <person name="Gao C."/>
            <person name="Wu H."/>
            <person name="Li Y."/>
            <person name="Cui Y."/>
            <person name="Guo X."/>
            <person name="Zheng S."/>
            <person name="Wang B."/>
            <person name="Yu K."/>
            <person name="Liang Q."/>
            <person name="Yang W."/>
            <person name="Lou X."/>
            <person name="Chen J."/>
            <person name="Feng M."/>
            <person name="Jian J."/>
            <person name="Zhang X."/>
            <person name="Luo G."/>
            <person name="Jiang Y."/>
            <person name="Liu J."/>
            <person name="Wang Z."/>
            <person name="Sha Y."/>
            <person name="Zhang B."/>
            <person name="Wu H."/>
            <person name="Tang D."/>
            <person name="Shen Q."/>
            <person name="Xue P."/>
            <person name="Zou S."/>
            <person name="Wang X."/>
            <person name="Liu X."/>
            <person name="Wang F."/>
            <person name="Yang Y."/>
            <person name="An X."/>
            <person name="Dong Z."/>
            <person name="Zhang K."/>
            <person name="Zhang X."/>
            <person name="Luo M.C."/>
            <person name="Dvorak J."/>
            <person name="Tong Y."/>
            <person name="Wang J."/>
            <person name="Yang H."/>
            <person name="Li Z."/>
            <person name="Wang D."/>
            <person name="Zhang A."/>
            <person name="Wang J."/>
        </authorList>
    </citation>
    <scope>NUCLEOTIDE SEQUENCE</scope>
    <source>
        <strain evidence="3">cv. G1812</strain>
    </source>
</reference>
<sequence>PSLVSPLIPIQIGAAPLRSLPFAPPSTPSAPTIAASCHHLLTGARPHDPASADPDSPALALTSASHHRYCPAPPDGDGLPLTAPPRRRDAAPSSSSPPRRRSLSPSLVPVLLLTGLRRATPPPFIYKRDPETDVDAPEYDYIPNDPSLPEQPDDRAQEPDDATDDYYYPEDAYYYVK</sequence>
<evidence type="ECO:0000313" key="2">
    <source>
        <dbReference type="EnsemblPlants" id="TuG1812G0100002386.01.T01"/>
    </source>
</evidence>
<keyword evidence="3" id="KW-1185">Reference proteome</keyword>